<dbReference type="PANTHER" id="PTHR43179">
    <property type="entry name" value="RHAMNOSYLTRANSFERASE WBBL"/>
    <property type="match status" value="1"/>
</dbReference>
<accession>A0A0P1LIW9</accession>
<dbReference type="Gene3D" id="3.90.550.10">
    <property type="entry name" value="Spore Coat Polysaccharide Biosynthesis Protein SpsA, Chain A"/>
    <property type="match status" value="1"/>
</dbReference>
<dbReference type="Pfam" id="PF13727">
    <property type="entry name" value="CoA_binding_3"/>
    <property type="match status" value="1"/>
</dbReference>
<accession>A0A0P1LA01</accession>
<feature type="transmembrane region" description="Helical" evidence="1">
    <location>
        <begin position="319"/>
        <end position="341"/>
    </location>
</feature>
<dbReference type="OrthoDB" id="9771846at2"/>
<feature type="transmembrane region" description="Helical" evidence="1">
    <location>
        <begin position="287"/>
        <end position="307"/>
    </location>
</feature>
<feature type="transmembrane region" description="Helical" evidence="1">
    <location>
        <begin position="347"/>
        <end position="369"/>
    </location>
</feature>
<keyword evidence="1" id="KW-0472">Membrane</keyword>
<dbReference type="SUPFAM" id="SSF53335">
    <property type="entry name" value="S-adenosyl-L-methionine-dependent methyltransferases"/>
    <property type="match status" value="1"/>
</dbReference>
<proteinExistence type="predicted"/>
<dbReference type="SUPFAM" id="SSF53448">
    <property type="entry name" value="Nucleotide-diphospho-sugar transferases"/>
    <property type="match status" value="1"/>
</dbReference>
<evidence type="ECO:0000313" key="3">
    <source>
        <dbReference type="EMBL" id="CUU05084.1"/>
    </source>
</evidence>
<accession>A0A0S4N1Z5</accession>
<feature type="transmembrane region" description="Helical" evidence="1">
    <location>
        <begin position="548"/>
        <end position="567"/>
    </location>
</feature>
<protein>
    <recommendedName>
        <fullName evidence="2">Bacterial sugar transferase domain-containing protein</fullName>
    </recommendedName>
</protein>
<dbReference type="Pfam" id="PF02397">
    <property type="entry name" value="Bac_transf"/>
    <property type="match status" value="1"/>
</dbReference>
<reference evidence="3 4" key="1">
    <citation type="submission" date="2015-11" db="EMBL/GenBank/DDBJ databases">
        <authorList>
            <person name="Zhang Y."/>
            <person name="Guo Z."/>
        </authorList>
    </citation>
    <scope>NUCLEOTIDE SEQUENCE [LARGE SCALE GENOMIC DNA]</scope>
    <source>
        <strain evidence="3">JGI-4</strain>
    </source>
</reference>
<feature type="domain" description="Bacterial sugar transferase" evidence="2">
    <location>
        <begin position="586"/>
        <end position="659"/>
    </location>
</feature>
<feature type="transmembrane region" description="Helical" evidence="1">
    <location>
        <begin position="376"/>
        <end position="396"/>
    </location>
</feature>
<dbReference type="STRING" id="1633631.GCA_001442925_01152"/>
<dbReference type="Proteomes" id="UP000182011">
    <property type="component" value="Unassembled WGS sequence"/>
</dbReference>
<dbReference type="RefSeq" id="WP_075427034.1">
    <property type="nucleotide sequence ID" value="NZ_CZVL01000006.1"/>
</dbReference>
<name>A0A0P1LIW9_9BACT</name>
<evidence type="ECO:0000256" key="1">
    <source>
        <dbReference type="SAM" id="Phobius"/>
    </source>
</evidence>
<dbReference type="Pfam" id="PF13641">
    <property type="entry name" value="Glyco_tranf_2_3"/>
    <property type="match status" value="1"/>
</dbReference>
<dbReference type="InterPro" id="IPR003362">
    <property type="entry name" value="Bact_transf"/>
</dbReference>
<keyword evidence="1" id="KW-1133">Transmembrane helix</keyword>
<accession>A0A0P1LIE1</accession>
<dbReference type="Gene3D" id="3.40.50.720">
    <property type="entry name" value="NAD(P)-binding Rossmann-like Domain"/>
    <property type="match status" value="1"/>
</dbReference>
<dbReference type="CDD" id="cd04186">
    <property type="entry name" value="GT_2_like_c"/>
    <property type="match status" value="1"/>
</dbReference>
<sequence>MEVDLSIIIVNYNVKDFLENALRSIEKAIEGISAEVFVVDNASEDGSVEMVKQKFPWVKVIANKQNLGFAKANNQALKIAKGKYILLINPDTIVQEDTFKVLISFFESHPECGMAGCKILNPDGTLQLACRRSFPTPWVAFTKMVGLSTLFPKSKIFAKYNLTYLDPDVITEVDAVSGSFMMIRREVYEQVGGLDDDFFMYGEDIDWCYRIKKAGWKIYYVPLTQIIHFKGESTRRSNIDEIRVFYDAMRIFVRKHYREFALLGLILKVGIVVRGLIAMLGKFIKSYWDMVVDVFVVLISFMVGEFIRFNAIFALPKYAYPEVLIVPPLVVWFSLYSFGVYTNRKFSIGFSLLGVWFSALILSTMTFFFKQYAFSRMIVIVMTVFNTFFIPGWRLVLRIFGKIPFVNIHIIAKRVLIVGTGSRAVSLIKRLKRKTSENVKIVGIVDYDLRKLGQKIDDVEIIGSINTIEKVIRDKKVNDVIFISDDLPYSEIFSIISRVKDKNVNFKLALVSSDLVLSKASIDSLDDVPVLDIDYNINKFLNKFSKRIFDIFLTIPLLIFVYPLVYFKKIFGREIGNFGNKILLLPKVLTGKLSLVGRPLDSPDGQDYLGKKGLTGIVQISEAEDLSKEEIERLNTFYARNQSLALDIEILIRTLIRLFSNKKKI</sequence>
<keyword evidence="1" id="KW-0812">Transmembrane</keyword>
<evidence type="ECO:0000313" key="4">
    <source>
        <dbReference type="Proteomes" id="UP000182011"/>
    </source>
</evidence>
<dbReference type="EMBL" id="FAOP01000005">
    <property type="protein sequence ID" value="CUU05084.1"/>
    <property type="molecule type" value="Genomic_DNA"/>
</dbReference>
<evidence type="ECO:0000259" key="2">
    <source>
        <dbReference type="Pfam" id="PF02397"/>
    </source>
</evidence>
<organism evidence="3 4">
    <name type="scientific">Candidatus Kryptonium thompsonii</name>
    <dbReference type="NCBI Taxonomy" id="1633631"/>
    <lineage>
        <taxon>Bacteria</taxon>
        <taxon>Pseudomonadati</taxon>
        <taxon>Candidatus Kryptoniota</taxon>
        <taxon>Candidatus Kryptonium</taxon>
    </lineage>
</organism>
<feature type="transmembrane region" description="Helical" evidence="1">
    <location>
        <begin position="260"/>
        <end position="281"/>
    </location>
</feature>
<dbReference type="PANTHER" id="PTHR43179:SF7">
    <property type="entry name" value="RHAMNOSYLTRANSFERASE WBBL"/>
    <property type="match status" value="1"/>
</dbReference>
<dbReference type="AlphaFoldDB" id="A0A0P1LIW9"/>
<dbReference type="InterPro" id="IPR029063">
    <property type="entry name" value="SAM-dependent_MTases_sf"/>
</dbReference>
<dbReference type="InterPro" id="IPR029044">
    <property type="entry name" value="Nucleotide-diphossugar_trans"/>
</dbReference>
<gene>
    <name evidence="3" type="ORF">JGI4_01156</name>
</gene>